<keyword evidence="10" id="KW-0998">Cell outer membrane</keyword>
<keyword evidence="3" id="KW-0813">Transport</keyword>
<dbReference type="PRINTS" id="PR00182">
    <property type="entry name" value="ECOLNEIPORIN"/>
</dbReference>
<comment type="subunit">
    <text evidence="2">Homotrimer.</text>
</comment>
<feature type="signal peptide" evidence="11">
    <location>
        <begin position="1"/>
        <end position="24"/>
    </location>
</feature>
<dbReference type="KEGG" id="tvl:FAZ95_29495"/>
<dbReference type="PANTHER" id="PTHR34501:SF9">
    <property type="entry name" value="MAJOR OUTER MEMBRANE PROTEIN P.IA"/>
    <property type="match status" value="1"/>
</dbReference>
<evidence type="ECO:0000313" key="13">
    <source>
        <dbReference type="EMBL" id="QCP53208.1"/>
    </source>
</evidence>
<dbReference type="Proteomes" id="UP000298656">
    <property type="component" value="Chromosome 2"/>
</dbReference>
<evidence type="ECO:0000259" key="12">
    <source>
        <dbReference type="Pfam" id="PF13609"/>
    </source>
</evidence>
<dbReference type="InterPro" id="IPR033900">
    <property type="entry name" value="Gram_neg_porin_domain"/>
</dbReference>
<name>A0A4P8IV78_9BURK</name>
<evidence type="ECO:0000256" key="9">
    <source>
        <dbReference type="ARBA" id="ARBA00023136"/>
    </source>
</evidence>
<gene>
    <name evidence="13" type="ORF">FAZ95_29495</name>
</gene>
<dbReference type="CDD" id="cd00342">
    <property type="entry name" value="gram_neg_porins"/>
    <property type="match status" value="1"/>
</dbReference>
<keyword evidence="8" id="KW-0626">Porin</keyword>
<evidence type="ECO:0000313" key="14">
    <source>
        <dbReference type="Proteomes" id="UP000298656"/>
    </source>
</evidence>
<keyword evidence="7" id="KW-0406">Ion transport</keyword>
<keyword evidence="4" id="KW-1134">Transmembrane beta strand</keyword>
<reference evidence="13 14" key="1">
    <citation type="submission" date="2019-05" db="EMBL/GenBank/DDBJ databases">
        <title>Burkholderia sp. DHOD12, isolated from subtropical forest soil.</title>
        <authorList>
            <person name="Gao Z.-H."/>
            <person name="Qiu L.-H."/>
        </authorList>
    </citation>
    <scope>NUCLEOTIDE SEQUENCE [LARGE SCALE GENOMIC DNA]</scope>
    <source>
        <strain evidence="13 14">DHOD12</strain>
    </source>
</reference>
<evidence type="ECO:0000256" key="6">
    <source>
        <dbReference type="ARBA" id="ARBA00022729"/>
    </source>
</evidence>
<protein>
    <submittedName>
        <fullName evidence="13">Porin</fullName>
    </submittedName>
</protein>
<dbReference type="Gene3D" id="2.40.160.10">
    <property type="entry name" value="Porin"/>
    <property type="match status" value="1"/>
</dbReference>
<accession>A0A4P8IV78</accession>
<evidence type="ECO:0000256" key="1">
    <source>
        <dbReference type="ARBA" id="ARBA00004571"/>
    </source>
</evidence>
<keyword evidence="6 11" id="KW-0732">Signal</keyword>
<dbReference type="InterPro" id="IPR023614">
    <property type="entry name" value="Porin_dom_sf"/>
</dbReference>
<evidence type="ECO:0000256" key="3">
    <source>
        <dbReference type="ARBA" id="ARBA00022448"/>
    </source>
</evidence>
<keyword evidence="14" id="KW-1185">Reference proteome</keyword>
<dbReference type="RefSeq" id="WP_137335978.1">
    <property type="nucleotide sequence ID" value="NZ_CP040078.1"/>
</dbReference>
<dbReference type="GO" id="GO:0046930">
    <property type="term" value="C:pore complex"/>
    <property type="evidence" value="ECO:0007669"/>
    <property type="project" value="UniProtKB-KW"/>
</dbReference>
<sequence length="358" mass="38530">MKRLILATTMVALGSCLGTCNAYAQSSVTLYGRIASGIDYITNVATPNGGSAHNLRFGSNQYGYSWFGLQGNEDLGGGLHAVFKLESLFTSGTGQIPPNTIWTRDAYVGLSHDDYGSIWFGRAMSLTDETGWYIDPFGEQATGIGNFAYGRAYGPRPNVVTYNSPKWAGFSFRVQNGFGGTAGNFQAGRQFSTSFAYTLASFSAYGVYEEIRDANGKFSDLYNSSREYMIGGTYQTGGLKFYTGYQLLASGAETVTTSFNPYGATRSQQEWLGASYQATPALAFQAGWFHGTVNHGGGTGNLGVLGTTYNLSKRTFVYLTVGAMFNGTNAAFPVETGDSPPLTGHNQQGGYFGVMHYF</sequence>
<dbReference type="AlphaFoldDB" id="A0A4P8IV78"/>
<keyword evidence="5" id="KW-0812">Transmembrane</keyword>
<dbReference type="GO" id="GO:0009279">
    <property type="term" value="C:cell outer membrane"/>
    <property type="evidence" value="ECO:0007669"/>
    <property type="project" value="UniProtKB-SubCell"/>
</dbReference>
<dbReference type="InterPro" id="IPR050298">
    <property type="entry name" value="Gram-neg_bact_OMP"/>
</dbReference>
<dbReference type="PRINTS" id="PR00184">
    <property type="entry name" value="NEISSPPORIN"/>
</dbReference>
<dbReference type="GO" id="GO:0034220">
    <property type="term" value="P:monoatomic ion transmembrane transport"/>
    <property type="evidence" value="ECO:0007669"/>
    <property type="project" value="InterPro"/>
</dbReference>
<evidence type="ECO:0000256" key="10">
    <source>
        <dbReference type="ARBA" id="ARBA00023237"/>
    </source>
</evidence>
<dbReference type="InterPro" id="IPR002299">
    <property type="entry name" value="Porin_Neis"/>
</dbReference>
<evidence type="ECO:0000256" key="2">
    <source>
        <dbReference type="ARBA" id="ARBA00011233"/>
    </source>
</evidence>
<dbReference type="PANTHER" id="PTHR34501">
    <property type="entry name" value="PROTEIN YDDL-RELATED"/>
    <property type="match status" value="1"/>
</dbReference>
<dbReference type="PROSITE" id="PS51257">
    <property type="entry name" value="PROKAR_LIPOPROTEIN"/>
    <property type="match status" value="1"/>
</dbReference>
<evidence type="ECO:0000256" key="7">
    <source>
        <dbReference type="ARBA" id="ARBA00023065"/>
    </source>
</evidence>
<evidence type="ECO:0000256" key="8">
    <source>
        <dbReference type="ARBA" id="ARBA00023114"/>
    </source>
</evidence>
<proteinExistence type="predicted"/>
<feature type="domain" description="Porin" evidence="12">
    <location>
        <begin position="7"/>
        <end position="326"/>
    </location>
</feature>
<dbReference type="GO" id="GO:0015288">
    <property type="term" value="F:porin activity"/>
    <property type="evidence" value="ECO:0007669"/>
    <property type="project" value="UniProtKB-KW"/>
</dbReference>
<evidence type="ECO:0000256" key="11">
    <source>
        <dbReference type="SAM" id="SignalP"/>
    </source>
</evidence>
<dbReference type="EMBL" id="CP040078">
    <property type="protein sequence ID" value="QCP53208.1"/>
    <property type="molecule type" value="Genomic_DNA"/>
</dbReference>
<dbReference type="InterPro" id="IPR001702">
    <property type="entry name" value="Porin_Gram-ve"/>
</dbReference>
<dbReference type="Pfam" id="PF13609">
    <property type="entry name" value="Porin_4"/>
    <property type="match status" value="1"/>
</dbReference>
<organism evidence="13 14">
    <name type="scientific">Trinickia violacea</name>
    <dbReference type="NCBI Taxonomy" id="2571746"/>
    <lineage>
        <taxon>Bacteria</taxon>
        <taxon>Pseudomonadati</taxon>
        <taxon>Pseudomonadota</taxon>
        <taxon>Betaproteobacteria</taxon>
        <taxon>Burkholderiales</taxon>
        <taxon>Burkholderiaceae</taxon>
        <taxon>Trinickia</taxon>
    </lineage>
</organism>
<feature type="chain" id="PRO_5020886209" evidence="11">
    <location>
        <begin position="25"/>
        <end position="358"/>
    </location>
</feature>
<comment type="subcellular location">
    <subcellularLocation>
        <location evidence="1">Cell outer membrane</location>
        <topology evidence="1">Multi-pass membrane protein</topology>
    </subcellularLocation>
</comment>
<evidence type="ECO:0000256" key="5">
    <source>
        <dbReference type="ARBA" id="ARBA00022692"/>
    </source>
</evidence>
<dbReference type="OrthoDB" id="8712661at2"/>
<dbReference type="SUPFAM" id="SSF56935">
    <property type="entry name" value="Porins"/>
    <property type="match status" value="1"/>
</dbReference>
<evidence type="ECO:0000256" key="4">
    <source>
        <dbReference type="ARBA" id="ARBA00022452"/>
    </source>
</evidence>
<keyword evidence="9" id="KW-0472">Membrane</keyword>